<dbReference type="AlphaFoldDB" id="X1L8U7"/>
<accession>X1L8U7</accession>
<comment type="caution">
    <text evidence="1">The sequence shown here is derived from an EMBL/GenBank/DDBJ whole genome shotgun (WGS) entry which is preliminary data.</text>
</comment>
<organism evidence="1">
    <name type="scientific">marine sediment metagenome</name>
    <dbReference type="NCBI Taxonomy" id="412755"/>
    <lineage>
        <taxon>unclassified sequences</taxon>
        <taxon>metagenomes</taxon>
        <taxon>ecological metagenomes</taxon>
    </lineage>
</organism>
<protein>
    <submittedName>
        <fullName evidence="1">Uncharacterized protein</fullName>
    </submittedName>
</protein>
<evidence type="ECO:0000313" key="1">
    <source>
        <dbReference type="EMBL" id="GAH90558.1"/>
    </source>
</evidence>
<gene>
    <name evidence="1" type="ORF">S06H3_02996</name>
</gene>
<reference evidence="1" key="1">
    <citation type="journal article" date="2014" name="Front. Microbiol.">
        <title>High frequency of phylogenetically diverse reductive dehalogenase-homologous genes in deep subseafloor sedimentary metagenomes.</title>
        <authorList>
            <person name="Kawai M."/>
            <person name="Futagami T."/>
            <person name="Toyoda A."/>
            <person name="Takaki Y."/>
            <person name="Nishi S."/>
            <person name="Hori S."/>
            <person name="Arai W."/>
            <person name="Tsubouchi T."/>
            <person name="Morono Y."/>
            <person name="Uchiyama I."/>
            <person name="Ito T."/>
            <person name="Fujiyama A."/>
            <person name="Inagaki F."/>
            <person name="Takami H."/>
        </authorList>
    </citation>
    <scope>NUCLEOTIDE SEQUENCE</scope>
    <source>
        <strain evidence="1">Expedition CK06-06</strain>
    </source>
</reference>
<name>X1L8U7_9ZZZZ</name>
<sequence length="68" mass="7888">MAEQVRHQRMAWLVKMLKSVEAPIDEKKFVAIGAYNQGVTRAKIREYLDLLVDMEVLENEEGVLKWLG</sequence>
<dbReference type="EMBL" id="BARV01000934">
    <property type="protein sequence ID" value="GAH90558.1"/>
    <property type="molecule type" value="Genomic_DNA"/>
</dbReference>
<proteinExistence type="predicted"/>